<dbReference type="InterPro" id="IPR050161">
    <property type="entry name" value="Siro_Cobalamin_biosynth"/>
</dbReference>
<evidence type="ECO:0000256" key="6">
    <source>
        <dbReference type="ARBA" id="ARBA00022691"/>
    </source>
</evidence>
<evidence type="ECO:0000313" key="12">
    <source>
        <dbReference type="EMBL" id="QFR48513.1"/>
    </source>
</evidence>
<evidence type="ECO:0000256" key="7">
    <source>
        <dbReference type="ARBA" id="ARBA00023244"/>
    </source>
</evidence>
<evidence type="ECO:0000256" key="5">
    <source>
        <dbReference type="ARBA" id="ARBA00022679"/>
    </source>
</evidence>
<dbReference type="GO" id="GO:0009236">
    <property type="term" value="P:cobalamin biosynthetic process"/>
    <property type="evidence" value="ECO:0007669"/>
    <property type="project" value="UniProtKB-KW"/>
</dbReference>
<protein>
    <recommendedName>
        <fullName evidence="2">uroporphyrinogen-III C-methyltransferase</fullName>
        <ecNumber evidence="2">2.1.1.107</ecNumber>
    </recommendedName>
</protein>
<evidence type="ECO:0000256" key="9">
    <source>
        <dbReference type="ARBA" id="ARBA00060548"/>
    </source>
</evidence>
<evidence type="ECO:0000256" key="10">
    <source>
        <dbReference type="RuleBase" id="RU003960"/>
    </source>
</evidence>
<dbReference type="InterPro" id="IPR014776">
    <property type="entry name" value="4pyrrole_Mease_sub2"/>
</dbReference>
<dbReference type="Gene3D" id="3.30.950.10">
    <property type="entry name" value="Methyltransferase, Cobalt-precorrin-4 Transmethylase, Domain 2"/>
    <property type="match status" value="1"/>
</dbReference>
<dbReference type="KEGG" id="sulg:FJR48_01725"/>
<dbReference type="FunFam" id="3.40.1010.10:FF:000001">
    <property type="entry name" value="Siroheme synthase"/>
    <property type="match status" value="1"/>
</dbReference>
<comment type="pathway">
    <text evidence="9">Cofactor biosynthesis; adenosylcobalamin biosynthesis; precorrin-2 from uroporphyrinogen III: step 1/1.</text>
</comment>
<dbReference type="Proteomes" id="UP000326944">
    <property type="component" value="Chromosome"/>
</dbReference>
<dbReference type="EMBL" id="CP043617">
    <property type="protein sequence ID" value="QFR48513.1"/>
    <property type="molecule type" value="Genomic_DNA"/>
</dbReference>
<comment type="pathway">
    <text evidence="8">Porphyrin-containing compound metabolism; siroheme biosynthesis; precorrin-2 from uroporphyrinogen III: step 1/1.</text>
</comment>
<dbReference type="InterPro" id="IPR003043">
    <property type="entry name" value="Uropor_MeTrfase_CS"/>
</dbReference>
<dbReference type="NCBIfam" id="NF004790">
    <property type="entry name" value="PRK06136.1"/>
    <property type="match status" value="1"/>
</dbReference>
<dbReference type="GO" id="GO:0004851">
    <property type="term" value="F:uroporphyrin-III C-methyltransferase activity"/>
    <property type="evidence" value="ECO:0007669"/>
    <property type="project" value="UniProtKB-EC"/>
</dbReference>
<organism evidence="12 13">
    <name type="scientific">Sulfurimonas lithotrophica</name>
    <dbReference type="NCBI Taxonomy" id="2590022"/>
    <lineage>
        <taxon>Bacteria</taxon>
        <taxon>Pseudomonadati</taxon>
        <taxon>Campylobacterota</taxon>
        <taxon>Epsilonproteobacteria</taxon>
        <taxon>Campylobacterales</taxon>
        <taxon>Sulfurimonadaceae</taxon>
        <taxon>Sulfurimonas</taxon>
    </lineage>
</organism>
<keyword evidence="13" id="KW-1185">Reference proteome</keyword>
<dbReference type="RefSeq" id="WP_152306456.1">
    <property type="nucleotide sequence ID" value="NZ_CP043617.1"/>
</dbReference>
<dbReference type="EC" id="2.1.1.107" evidence="2"/>
<evidence type="ECO:0000259" key="11">
    <source>
        <dbReference type="Pfam" id="PF00590"/>
    </source>
</evidence>
<dbReference type="SUPFAM" id="SSF53790">
    <property type="entry name" value="Tetrapyrrole methylase"/>
    <property type="match status" value="1"/>
</dbReference>
<name>A0A5P8NYJ8_9BACT</name>
<dbReference type="GO" id="GO:0019354">
    <property type="term" value="P:siroheme biosynthetic process"/>
    <property type="evidence" value="ECO:0007669"/>
    <property type="project" value="UniProtKB-UniPathway"/>
</dbReference>
<dbReference type="Gene3D" id="3.40.1010.10">
    <property type="entry name" value="Cobalt-precorrin-4 Transmethylase, Domain 1"/>
    <property type="match status" value="1"/>
</dbReference>
<keyword evidence="7" id="KW-0627">Porphyrin biosynthesis</keyword>
<dbReference type="OrthoDB" id="9815856at2"/>
<evidence type="ECO:0000313" key="13">
    <source>
        <dbReference type="Proteomes" id="UP000326944"/>
    </source>
</evidence>
<dbReference type="UniPathway" id="UPA00262">
    <property type="reaction ID" value="UER00211"/>
</dbReference>
<dbReference type="InterPro" id="IPR000878">
    <property type="entry name" value="4pyrrol_Mease"/>
</dbReference>
<dbReference type="InterPro" id="IPR014777">
    <property type="entry name" value="4pyrrole_Mease_sub1"/>
</dbReference>
<dbReference type="GO" id="GO:0032259">
    <property type="term" value="P:methylation"/>
    <property type="evidence" value="ECO:0007669"/>
    <property type="project" value="UniProtKB-KW"/>
</dbReference>
<dbReference type="PANTHER" id="PTHR45790:SF3">
    <property type="entry name" value="S-ADENOSYL-L-METHIONINE-DEPENDENT UROPORPHYRINOGEN III METHYLTRANSFERASE, CHLOROPLASTIC"/>
    <property type="match status" value="1"/>
</dbReference>
<dbReference type="FunFam" id="3.30.950.10:FF:000001">
    <property type="entry name" value="Siroheme synthase"/>
    <property type="match status" value="1"/>
</dbReference>
<dbReference type="InterPro" id="IPR006366">
    <property type="entry name" value="CobA/CysG_C"/>
</dbReference>
<keyword evidence="5 10" id="KW-0808">Transferase</keyword>
<dbReference type="AlphaFoldDB" id="A0A5P8NYJ8"/>
<dbReference type="Pfam" id="PF00590">
    <property type="entry name" value="TP_methylase"/>
    <property type="match status" value="1"/>
</dbReference>
<evidence type="ECO:0000256" key="3">
    <source>
        <dbReference type="ARBA" id="ARBA00022573"/>
    </source>
</evidence>
<reference evidence="12 13" key="1">
    <citation type="submission" date="2019-09" db="EMBL/GenBank/DDBJ databases">
        <title>Sulfurimonas gotlandica sp. nov., a chemoautotrophic and psychrotolerant epsilonproteobacterium isolated from a pelagic redoxcline, and an emended description of the genus Sulfurimonas.</title>
        <authorList>
            <person name="Wang S."/>
            <person name="Jiang L."/>
            <person name="Shao S."/>
        </authorList>
    </citation>
    <scope>NUCLEOTIDE SEQUENCE [LARGE SCALE GENOMIC DNA]</scope>
    <source>
        <strain evidence="12 13">GYSZ_1</strain>
    </source>
</reference>
<sequence length="247" mass="26955">MGNVYLTGAGPGDVELLTLKAARVIKEADVIIYDRLANPDILEMSKDGCEFVYVGKEDGRHIMPQDDINEVIYQNALKHENVVRLKGGDPFVFGRGGEEAAYLQERGIGFEIIPGITSAISAPAYAGIPVTHRGVAVSFRVVTGHESPNKKVSQIPWENFRTDDTIVFLMGLHNLPKITKKLKEVGKEGSFPCAVISKGTTKEQSVVVGTLDTIIDLAKDVPTPALIVVGKVVELRKQLEWFKGEEA</sequence>
<feature type="domain" description="Tetrapyrrole methylase" evidence="11">
    <location>
        <begin position="4"/>
        <end position="214"/>
    </location>
</feature>
<dbReference type="InterPro" id="IPR035996">
    <property type="entry name" value="4pyrrol_Methylase_sf"/>
</dbReference>
<gene>
    <name evidence="12" type="primary">cobA</name>
    <name evidence="12" type="ORF">FJR48_01725</name>
</gene>
<keyword evidence="6" id="KW-0949">S-adenosyl-L-methionine</keyword>
<accession>A0A5P8NYJ8</accession>
<evidence type="ECO:0000256" key="4">
    <source>
        <dbReference type="ARBA" id="ARBA00022603"/>
    </source>
</evidence>
<comment type="similarity">
    <text evidence="1 10">Belongs to the precorrin methyltransferase family.</text>
</comment>
<evidence type="ECO:0000256" key="8">
    <source>
        <dbReference type="ARBA" id="ARBA00025705"/>
    </source>
</evidence>
<dbReference type="PROSITE" id="PS00840">
    <property type="entry name" value="SUMT_2"/>
    <property type="match status" value="1"/>
</dbReference>
<dbReference type="NCBIfam" id="TIGR01469">
    <property type="entry name" value="cobA_cysG_Cterm"/>
    <property type="match status" value="1"/>
</dbReference>
<evidence type="ECO:0000256" key="1">
    <source>
        <dbReference type="ARBA" id="ARBA00005879"/>
    </source>
</evidence>
<evidence type="ECO:0000256" key="2">
    <source>
        <dbReference type="ARBA" id="ARBA00012162"/>
    </source>
</evidence>
<dbReference type="CDD" id="cd11642">
    <property type="entry name" value="SUMT"/>
    <property type="match status" value="1"/>
</dbReference>
<keyword evidence="4 10" id="KW-0489">Methyltransferase</keyword>
<proteinExistence type="inferred from homology"/>
<keyword evidence="3" id="KW-0169">Cobalamin biosynthesis</keyword>
<dbReference type="PANTHER" id="PTHR45790">
    <property type="entry name" value="SIROHEME SYNTHASE-RELATED"/>
    <property type="match status" value="1"/>
</dbReference>